<feature type="transmembrane region" description="Helical" evidence="6">
    <location>
        <begin position="47"/>
        <end position="69"/>
    </location>
</feature>
<sequence>MGDGVLSETAGRLLLYDLVLSFLWTFWSSILKLLVNQPVGLGILLRPLAEVLSGSLYIISLLFFSWLGLRTHGGCVNPLVLLSAAMNGDISMFPRTVAGRILAQVAGSIVGVGLAREMFPQVADCPCLNVDIPRGALAEGLISFSYVAIYLGAKRKYPKNFVRRASITAVSRLILRLLVGGCMNPASAFGWAFSRGDHITKEHLFVYWLAPLEGTLLGFWVSSLLVEEGPPPQGEEENKKSD</sequence>
<feature type="transmembrane region" description="Helical" evidence="6">
    <location>
        <begin position="13"/>
        <end position="35"/>
    </location>
</feature>
<feature type="transmembrane region" description="Helical" evidence="6">
    <location>
        <begin position="136"/>
        <end position="153"/>
    </location>
</feature>
<dbReference type="EMBL" id="LR746269">
    <property type="protein sequence ID" value="CAA7398319.1"/>
    <property type="molecule type" value="Genomic_DNA"/>
</dbReference>
<dbReference type="Proteomes" id="UP000663760">
    <property type="component" value="Chromosome 6"/>
</dbReference>
<gene>
    <name evidence="7" type="ORF">SI8410_06008984</name>
</gene>
<dbReference type="PANTHER" id="PTHR47720:SF1">
    <property type="entry name" value="AQUAPORIN SIP2-1-RELATED"/>
    <property type="match status" value="1"/>
</dbReference>
<protein>
    <submittedName>
        <fullName evidence="7">Uncharacterized protein</fullName>
    </submittedName>
</protein>
<keyword evidence="3 6" id="KW-1133">Transmembrane helix</keyword>
<dbReference type="InterPro" id="IPR023271">
    <property type="entry name" value="Aquaporin-like"/>
</dbReference>
<comment type="similarity">
    <text evidence="5">Belongs to the MIP/aquaporin (TC 1.A.8) family.</text>
</comment>
<dbReference type="InterPro" id="IPR000425">
    <property type="entry name" value="MIP"/>
</dbReference>
<dbReference type="GO" id="GO:0015267">
    <property type="term" value="F:channel activity"/>
    <property type="evidence" value="ECO:0007669"/>
    <property type="project" value="InterPro"/>
</dbReference>
<dbReference type="SUPFAM" id="SSF81338">
    <property type="entry name" value="Aquaporin-like"/>
    <property type="match status" value="1"/>
</dbReference>
<dbReference type="Pfam" id="PF00230">
    <property type="entry name" value="MIP"/>
    <property type="match status" value="1"/>
</dbReference>
<dbReference type="InterPro" id="IPR044226">
    <property type="entry name" value="SIP2-1-like"/>
</dbReference>
<keyword evidence="4 6" id="KW-0472">Membrane</keyword>
<dbReference type="GO" id="GO:0016020">
    <property type="term" value="C:membrane"/>
    <property type="evidence" value="ECO:0007669"/>
    <property type="project" value="UniProtKB-SubCell"/>
</dbReference>
<keyword evidence="5" id="KW-0813">Transport</keyword>
<evidence type="ECO:0000256" key="5">
    <source>
        <dbReference type="RuleBase" id="RU000477"/>
    </source>
</evidence>
<name>A0A7I8KKJ8_SPIIN</name>
<evidence type="ECO:0000313" key="7">
    <source>
        <dbReference type="EMBL" id="CAA7398319.1"/>
    </source>
</evidence>
<organism evidence="7 8">
    <name type="scientific">Spirodela intermedia</name>
    <name type="common">Intermediate duckweed</name>
    <dbReference type="NCBI Taxonomy" id="51605"/>
    <lineage>
        <taxon>Eukaryota</taxon>
        <taxon>Viridiplantae</taxon>
        <taxon>Streptophyta</taxon>
        <taxon>Embryophyta</taxon>
        <taxon>Tracheophyta</taxon>
        <taxon>Spermatophyta</taxon>
        <taxon>Magnoliopsida</taxon>
        <taxon>Liliopsida</taxon>
        <taxon>Araceae</taxon>
        <taxon>Lemnoideae</taxon>
        <taxon>Spirodela</taxon>
    </lineage>
</organism>
<evidence type="ECO:0000256" key="2">
    <source>
        <dbReference type="ARBA" id="ARBA00022692"/>
    </source>
</evidence>
<evidence type="ECO:0000256" key="1">
    <source>
        <dbReference type="ARBA" id="ARBA00004141"/>
    </source>
</evidence>
<evidence type="ECO:0000256" key="6">
    <source>
        <dbReference type="SAM" id="Phobius"/>
    </source>
</evidence>
<dbReference type="Gene3D" id="1.20.1080.10">
    <property type="entry name" value="Glycerol uptake facilitator protein"/>
    <property type="match status" value="1"/>
</dbReference>
<reference evidence="7" key="1">
    <citation type="submission" date="2020-02" db="EMBL/GenBank/DDBJ databases">
        <authorList>
            <person name="Scholz U."/>
            <person name="Mascher M."/>
            <person name="Fiebig A."/>
        </authorList>
    </citation>
    <scope>NUCLEOTIDE SEQUENCE</scope>
</reference>
<dbReference type="OrthoDB" id="1580043at2759"/>
<proteinExistence type="inferred from homology"/>
<evidence type="ECO:0000256" key="4">
    <source>
        <dbReference type="ARBA" id="ARBA00023136"/>
    </source>
</evidence>
<evidence type="ECO:0000313" key="8">
    <source>
        <dbReference type="Proteomes" id="UP000663760"/>
    </source>
</evidence>
<evidence type="ECO:0000256" key="3">
    <source>
        <dbReference type="ARBA" id="ARBA00022989"/>
    </source>
</evidence>
<keyword evidence="2 5" id="KW-0812">Transmembrane</keyword>
<dbReference type="PRINTS" id="PR00783">
    <property type="entry name" value="MINTRINSICP"/>
</dbReference>
<comment type="subcellular location">
    <subcellularLocation>
        <location evidence="1">Membrane</location>
        <topology evidence="1">Multi-pass membrane protein</topology>
    </subcellularLocation>
</comment>
<feature type="transmembrane region" description="Helical" evidence="6">
    <location>
        <begin position="173"/>
        <end position="193"/>
    </location>
</feature>
<dbReference type="PANTHER" id="PTHR47720">
    <property type="entry name" value="AQUAPORIN SIP2-1-RELATED"/>
    <property type="match status" value="1"/>
</dbReference>
<accession>A0A7I8KKJ8</accession>
<feature type="transmembrane region" description="Helical" evidence="6">
    <location>
        <begin position="205"/>
        <end position="226"/>
    </location>
</feature>
<dbReference type="AlphaFoldDB" id="A0A7I8KKJ8"/>
<keyword evidence="8" id="KW-1185">Reference proteome</keyword>